<evidence type="ECO:0000256" key="3">
    <source>
        <dbReference type="ARBA" id="ARBA00023172"/>
    </source>
</evidence>
<gene>
    <name evidence="5" type="ORF">Q4494_16610</name>
</gene>
<dbReference type="AlphaFoldDB" id="A0AAW7Y0Z2"/>
<sequence length="375" mass="42999">MVHNLRHTVRRGQSFYYNRRVPRGLEKAFGCNLVRLNLGRDPEKATQTSEALTVKLNQLWAAQQVMPVDLQQILSNLSPEAFDLVSCLEAYLEVRDICERPVRLAVGALINVAGNKDIADYTRSEARELVHLLREKGNKSATVRRRIQSLHAVFEFGFHELETEKRNPFARLMIPQEGKDAIKRGVFSEDQLSELYASAMASGKDTRLILPVLGETGARLAEIVGLRWEDVCFEKKLVHIVPHEARRLKTKNSERGVPLIGYALEAMRVLYEMRREEKFVFPRWHKLGGFVATHASNTLNKYLVSRYADLTCHCFRHTMRDRLRNVGAPLELIDNIGGWSTVGGVGTRYGRGFNLERKREYLEQVKICRMTHIEE</sequence>
<dbReference type="GO" id="GO:0006310">
    <property type="term" value="P:DNA recombination"/>
    <property type="evidence" value="ECO:0007669"/>
    <property type="project" value="UniProtKB-KW"/>
</dbReference>
<dbReference type="PROSITE" id="PS51898">
    <property type="entry name" value="TYR_RECOMBINASE"/>
    <property type="match status" value="1"/>
</dbReference>
<evidence type="ECO:0000256" key="1">
    <source>
        <dbReference type="ARBA" id="ARBA00008857"/>
    </source>
</evidence>
<proteinExistence type="inferred from homology"/>
<evidence type="ECO:0000256" key="2">
    <source>
        <dbReference type="ARBA" id="ARBA00022908"/>
    </source>
</evidence>
<protein>
    <submittedName>
        <fullName evidence="5">Tyrosine-type recombinase/integrase</fullName>
    </submittedName>
</protein>
<evidence type="ECO:0000313" key="6">
    <source>
        <dbReference type="Proteomes" id="UP001169823"/>
    </source>
</evidence>
<comment type="caution">
    <text evidence="5">The sequence shown here is derived from an EMBL/GenBank/DDBJ whole genome shotgun (WGS) entry which is preliminary data.</text>
</comment>
<dbReference type="InterPro" id="IPR011010">
    <property type="entry name" value="DNA_brk_join_enz"/>
</dbReference>
<dbReference type="InterPro" id="IPR050808">
    <property type="entry name" value="Phage_Integrase"/>
</dbReference>
<name>A0AAW7Y0Z2_9RHOB</name>
<accession>A0AAW7Y0Z2</accession>
<keyword evidence="2" id="KW-0229">DNA integration</keyword>
<organism evidence="5 6">
    <name type="scientific">Celeribacter halophilus</name>
    <dbReference type="NCBI Taxonomy" id="576117"/>
    <lineage>
        <taxon>Bacteria</taxon>
        <taxon>Pseudomonadati</taxon>
        <taxon>Pseudomonadota</taxon>
        <taxon>Alphaproteobacteria</taxon>
        <taxon>Rhodobacterales</taxon>
        <taxon>Roseobacteraceae</taxon>
        <taxon>Celeribacter</taxon>
    </lineage>
</organism>
<dbReference type="PANTHER" id="PTHR30629">
    <property type="entry name" value="PROPHAGE INTEGRASE"/>
    <property type="match status" value="1"/>
</dbReference>
<evidence type="ECO:0000313" key="5">
    <source>
        <dbReference type="EMBL" id="MDO6458709.1"/>
    </source>
</evidence>
<keyword evidence="3" id="KW-0233">DNA recombination</keyword>
<dbReference type="SUPFAM" id="SSF56349">
    <property type="entry name" value="DNA breaking-rejoining enzymes"/>
    <property type="match status" value="1"/>
</dbReference>
<dbReference type="PANTHER" id="PTHR30629:SF2">
    <property type="entry name" value="PROPHAGE INTEGRASE INTS-RELATED"/>
    <property type="match status" value="1"/>
</dbReference>
<comment type="similarity">
    <text evidence="1">Belongs to the 'phage' integrase family.</text>
</comment>
<dbReference type="Proteomes" id="UP001169823">
    <property type="component" value="Unassembled WGS sequence"/>
</dbReference>
<dbReference type="Gene3D" id="1.10.443.10">
    <property type="entry name" value="Intergrase catalytic core"/>
    <property type="match status" value="1"/>
</dbReference>
<dbReference type="Pfam" id="PF00589">
    <property type="entry name" value="Phage_integrase"/>
    <property type="match status" value="1"/>
</dbReference>
<dbReference type="GO" id="GO:0015074">
    <property type="term" value="P:DNA integration"/>
    <property type="evidence" value="ECO:0007669"/>
    <property type="project" value="UniProtKB-KW"/>
</dbReference>
<dbReference type="GO" id="GO:0003677">
    <property type="term" value="F:DNA binding"/>
    <property type="evidence" value="ECO:0007669"/>
    <property type="project" value="InterPro"/>
</dbReference>
<dbReference type="InterPro" id="IPR002104">
    <property type="entry name" value="Integrase_catalytic"/>
</dbReference>
<dbReference type="InterPro" id="IPR046668">
    <property type="entry name" value="DUF6538"/>
</dbReference>
<evidence type="ECO:0000259" key="4">
    <source>
        <dbReference type="PROSITE" id="PS51898"/>
    </source>
</evidence>
<dbReference type="EMBL" id="JAUOPJ010000017">
    <property type="protein sequence ID" value="MDO6458709.1"/>
    <property type="molecule type" value="Genomic_DNA"/>
</dbReference>
<dbReference type="InterPro" id="IPR013762">
    <property type="entry name" value="Integrase-like_cat_sf"/>
</dbReference>
<feature type="domain" description="Tyr recombinase" evidence="4">
    <location>
        <begin position="182"/>
        <end position="363"/>
    </location>
</feature>
<dbReference type="Pfam" id="PF20172">
    <property type="entry name" value="DUF6538"/>
    <property type="match status" value="1"/>
</dbReference>
<reference evidence="5" key="1">
    <citation type="submission" date="2023-07" db="EMBL/GenBank/DDBJ databases">
        <title>Genome content predicts the carbon catabolic preferences of heterotrophic bacteria.</title>
        <authorList>
            <person name="Gralka M."/>
        </authorList>
    </citation>
    <scope>NUCLEOTIDE SEQUENCE</scope>
    <source>
        <strain evidence="5">I2M02</strain>
    </source>
</reference>
<dbReference type="RefSeq" id="WP_303495040.1">
    <property type="nucleotide sequence ID" value="NZ_JAUOPJ010000017.1"/>
</dbReference>